<dbReference type="Pfam" id="PF18758">
    <property type="entry name" value="KDZ"/>
    <property type="match status" value="1"/>
</dbReference>
<dbReference type="EMBL" id="JAEPRB010000006">
    <property type="protein sequence ID" value="KAG2227540.1"/>
    <property type="molecule type" value="Genomic_DNA"/>
</dbReference>
<accession>A0A8H7VNU9</accession>
<organism evidence="1 2">
    <name type="scientific">Circinella minor</name>
    <dbReference type="NCBI Taxonomy" id="1195481"/>
    <lineage>
        <taxon>Eukaryota</taxon>
        <taxon>Fungi</taxon>
        <taxon>Fungi incertae sedis</taxon>
        <taxon>Mucoromycota</taxon>
        <taxon>Mucoromycotina</taxon>
        <taxon>Mucoromycetes</taxon>
        <taxon>Mucorales</taxon>
        <taxon>Lichtheimiaceae</taxon>
        <taxon>Circinella</taxon>
    </lineage>
</organism>
<gene>
    <name evidence="1" type="ORF">INT45_002225</name>
</gene>
<evidence type="ECO:0000313" key="1">
    <source>
        <dbReference type="EMBL" id="KAG2227540.1"/>
    </source>
</evidence>
<name>A0A8H7VNU9_9FUNG</name>
<dbReference type="OrthoDB" id="2505730at2759"/>
<keyword evidence="2" id="KW-1185">Reference proteome</keyword>
<sequence length="507" mass="57873">MNRLLWKIALLVKRLNSRRSTIAGAKYFMETSPFGSMCTRHGSPISFASIIQFGEKFKYPLAVMGEVFKHFYVSTVDIFYGVCCVFHKAVENTFEDWDGNCAVSIFYAYSRTIDCQLNYDPRYLHKSFGLADERCWAFLKSYISAIRHMSAEHRLLTLTRDPIFRNRHQESVSSPSLSPPVPSGDHNPIVGDYDLVFHGGPVMVVGFLLRMSILICQTNCAEDEGGYRRLHHSHCIVIGYILKKKNRTVHELEQKWIIRKIEIENKVQNFAVSNTDQKHEKLLLVFYGACAGKQTLIDQLNKDGEVRNQALVKQMKRAISSSNQEIEKAFSNLVSFIREETNMEPPTLNEVNNINSSYWERVDYSLGMVHYHDYCRSIDELDILKKTNHDIVQYLKREVVLVKKASNDRIQKLNIAIVKAVEENKAVGDVAYLIRLRDDAVKWDGDMVKSLSGVPSVIDRCLSDVQRGSHVSVYHEASSSAELTLYGDENGTDVTLLTMAENKDDMV</sequence>
<proteinExistence type="predicted"/>
<dbReference type="PANTHER" id="PTHR33096:SF1">
    <property type="entry name" value="CXC1-LIKE CYSTEINE CLUSTER ASSOCIATED WITH KDZ TRANSPOSASES DOMAIN-CONTAINING PROTEIN"/>
    <property type="match status" value="1"/>
</dbReference>
<dbReference type="AlphaFoldDB" id="A0A8H7VNU9"/>
<dbReference type="InterPro" id="IPR040521">
    <property type="entry name" value="KDZ"/>
</dbReference>
<evidence type="ECO:0000313" key="2">
    <source>
        <dbReference type="Proteomes" id="UP000646827"/>
    </source>
</evidence>
<comment type="caution">
    <text evidence="1">The sequence shown here is derived from an EMBL/GenBank/DDBJ whole genome shotgun (WGS) entry which is preliminary data.</text>
</comment>
<dbReference type="PANTHER" id="PTHR33096">
    <property type="entry name" value="CXC2 DOMAIN-CONTAINING PROTEIN"/>
    <property type="match status" value="1"/>
</dbReference>
<protein>
    <submittedName>
        <fullName evidence="1">Uncharacterized protein</fullName>
    </submittedName>
</protein>
<dbReference type="Proteomes" id="UP000646827">
    <property type="component" value="Unassembled WGS sequence"/>
</dbReference>
<reference evidence="1 2" key="1">
    <citation type="submission" date="2020-12" db="EMBL/GenBank/DDBJ databases">
        <title>Metabolic potential, ecology and presence of endohyphal bacteria is reflected in genomic diversity of Mucoromycotina.</title>
        <authorList>
            <person name="Muszewska A."/>
            <person name="Okrasinska A."/>
            <person name="Steczkiewicz K."/>
            <person name="Drgas O."/>
            <person name="Orlowska M."/>
            <person name="Perlinska-Lenart U."/>
            <person name="Aleksandrzak-Piekarczyk T."/>
            <person name="Szatraj K."/>
            <person name="Zielenkiewicz U."/>
            <person name="Pilsyk S."/>
            <person name="Malc E."/>
            <person name="Mieczkowski P."/>
            <person name="Kruszewska J.S."/>
            <person name="Biernat P."/>
            <person name="Pawlowska J."/>
        </authorList>
    </citation>
    <scope>NUCLEOTIDE SEQUENCE [LARGE SCALE GENOMIC DNA]</scope>
    <source>
        <strain evidence="1 2">CBS 142.35</strain>
    </source>
</reference>